<organism evidence="1">
    <name type="scientific">Desulfobacca acetoxidans</name>
    <dbReference type="NCBI Taxonomy" id="60893"/>
    <lineage>
        <taxon>Bacteria</taxon>
        <taxon>Pseudomonadati</taxon>
        <taxon>Thermodesulfobacteriota</taxon>
        <taxon>Desulfobaccia</taxon>
        <taxon>Desulfobaccales</taxon>
        <taxon>Desulfobaccaceae</taxon>
        <taxon>Desulfobacca</taxon>
    </lineage>
</organism>
<proteinExistence type="predicted"/>
<gene>
    <name evidence="1" type="primary">cas7e</name>
    <name evidence="1" type="ORF">ENT08_11470</name>
</gene>
<dbReference type="EMBL" id="DSXI01000686">
    <property type="protein sequence ID" value="HGS06332.1"/>
    <property type="molecule type" value="Genomic_DNA"/>
</dbReference>
<name>A0A7V4LE51_9BACT</name>
<accession>A0A7V4LE51</accession>
<comment type="caution">
    <text evidence="1">The sequence shown here is derived from an EMBL/GenBank/DDBJ whole genome shotgun (WGS) entry which is preliminary data.</text>
</comment>
<dbReference type="Pfam" id="PF09344">
    <property type="entry name" value="Cas_CT1975"/>
    <property type="match status" value="1"/>
</dbReference>
<dbReference type="AlphaFoldDB" id="A0A7V4LE51"/>
<sequence>MLIQIHMIQNHSPANLNRDDLSAPKTCYFGGVLRSRISSQCLKRSIRLSDYFQKLLGGIRTRRLARLIAGDNDNLFPKAMRALEFCGIAPKEKKQKKSAQDTLTDDDKSAGLVFVSREAVGKMAELLGSSKSERELAKEFAKIIAQHTSTPDMALCGRMLEPKKSEGDDVWKGLNTTVEAALQVAHAISTHEARPEVDYYVAADDIPGEDAGAGYVDEAMFASACFYKYFSIHWETLVENLKGFGENHKELAAHTVGAFLRGAALANPTGKQNSFAAHNPPDGILVEIRKEPISYANAFARPVSQGERDIISQSIAQLGHYIHDLETGYGQPESRFWFSPNLRYPLTKVQDKQERPLAKHNLNSLEELIKAVIKERGYDWQEVQKVVVNPEVAR</sequence>
<evidence type="ECO:0000313" key="1">
    <source>
        <dbReference type="EMBL" id="HGS06332.1"/>
    </source>
</evidence>
<dbReference type="InterPro" id="IPR010148">
    <property type="entry name" value="CRISPR-assoc_prot_CT1975"/>
</dbReference>
<protein>
    <submittedName>
        <fullName evidence="1">Type I-E CRISPR-associated protein Cas7/Cse4/CasC</fullName>
    </submittedName>
</protein>
<reference evidence="1" key="1">
    <citation type="journal article" date="2020" name="mSystems">
        <title>Genome- and Community-Level Interaction Insights into Carbon Utilization and Element Cycling Functions of Hydrothermarchaeota in Hydrothermal Sediment.</title>
        <authorList>
            <person name="Zhou Z."/>
            <person name="Liu Y."/>
            <person name="Xu W."/>
            <person name="Pan J."/>
            <person name="Luo Z.H."/>
            <person name="Li M."/>
        </authorList>
    </citation>
    <scope>NUCLEOTIDE SEQUENCE [LARGE SCALE GENOMIC DNA]</scope>
    <source>
        <strain evidence="1">SpSt-548</strain>
    </source>
</reference>
<dbReference type="NCBIfam" id="TIGR01869">
    <property type="entry name" value="casC_Cse4"/>
    <property type="match status" value="1"/>
</dbReference>